<evidence type="ECO:0000313" key="7">
    <source>
        <dbReference type="Proteomes" id="UP000248795"/>
    </source>
</evidence>
<dbReference type="SUPFAM" id="SSF69754">
    <property type="entry name" value="Ribosome binding protein Y (YfiA homologue)"/>
    <property type="match status" value="1"/>
</dbReference>
<sequence>MQIKVTGKNLDVGDALREHIESRLGTLQQKYFDGTVHATVTVEKQRSFFHTDCALHLATGLVLQAEGTGAEAHPSFDEAAAHLEKQLRRYKQRLKDHHRKRREPVRQFEAQSYVIEPQSDEHDGQGEHPVVVAETGLKLPELSVGEAVMQLDISTQPFLLFRNGGHGGLNLVYRRPDGNIGWVDPKPAA</sequence>
<protein>
    <recommendedName>
        <fullName evidence="3 4">Ribosome hibernation promoting factor</fullName>
        <shortName evidence="4">HPF</shortName>
    </recommendedName>
</protein>
<dbReference type="Gene3D" id="3.30.505.50">
    <property type="entry name" value="Sigma 54 modulation/S30EA ribosomal protein, C-terminal domain"/>
    <property type="match status" value="1"/>
</dbReference>
<dbReference type="PANTHER" id="PTHR33231:SF1">
    <property type="entry name" value="30S RIBOSOMAL PROTEIN"/>
    <property type="match status" value="1"/>
</dbReference>
<dbReference type="InterPro" id="IPR036567">
    <property type="entry name" value="RHF-like"/>
</dbReference>
<gene>
    <name evidence="6" type="primary">raiA</name>
    <name evidence="4" type="synonym">hpf</name>
    <name evidence="6" type="ORF">DK847_12715</name>
</gene>
<dbReference type="Gene3D" id="3.30.160.100">
    <property type="entry name" value="Ribosome hibernation promotion factor-like"/>
    <property type="match status" value="1"/>
</dbReference>
<dbReference type="InterPro" id="IPR038416">
    <property type="entry name" value="Ribosom_S30AE_C_sf"/>
</dbReference>
<name>A0A2W2AVK6_9HYPH</name>
<reference evidence="7" key="1">
    <citation type="submission" date="2018-06" db="EMBL/GenBank/DDBJ databases">
        <title>Aestuariibacter litoralis strain KCTC 52945T.</title>
        <authorList>
            <person name="Li X."/>
            <person name="Salam N."/>
            <person name="Li J.-L."/>
            <person name="Chen Y.-M."/>
            <person name="Yang Z.-W."/>
            <person name="Zhang L.-Y."/>
            <person name="Han M.-X."/>
            <person name="Xiao M."/>
            <person name="Li W.-J."/>
        </authorList>
    </citation>
    <scope>NUCLEOTIDE SEQUENCE [LARGE SCALE GENOMIC DNA]</scope>
    <source>
        <strain evidence="7">KCTC 52945</strain>
    </source>
</reference>
<evidence type="ECO:0000256" key="3">
    <source>
        <dbReference type="ARBA" id="ARBA00041148"/>
    </source>
</evidence>
<comment type="subcellular location">
    <subcellularLocation>
        <location evidence="4">Cytoplasm</location>
    </subcellularLocation>
</comment>
<dbReference type="Proteomes" id="UP000248795">
    <property type="component" value="Unassembled WGS sequence"/>
</dbReference>
<keyword evidence="1 4" id="KW-0810">Translation regulation</keyword>
<evidence type="ECO:0000256" key="4">
    <source>
        <dbReference type="HAMAP-Rule" id="MF_00839"/>
    </source>
</evidence>
<comment type="subunit">
    <text evidence="4">Interacts with 100S ribosomes.</text>
</comment>
<accession>A0A2W2AVK6</accession>
<evidence type="ECO:0000313" key="6">
    <source>
        <dbReference type="EMBL" id="PZF76650.1"/>
    </source>
</evidence>
<dbReference type="PANTHER" id="PTHR33231">
    <property type="entry name" value="30S RIBOSOMAL PROTEIN"/>
    <property type="match status" value="1"/>
</dbReference>
<dbReference type="InterPro" id="IPR034694">
    <property type="entry name" value="HPF_long/plastid"/>
</dbReference>
<proteinExistence type="inferred from homology"/>
<dbReference type="Pfam" id="PF16321">
    <property type="entry name" value="Ribosom_S30AE_C"/>
    <property type="match status" value="1"/>
</dbReference>
<dbReference type="CDD" id="cd00552">
    <property type="entry name" value="RaiA"/>
    <property type="match status" value="1"/>
</dbReference>
<dbReference type="InterPro" id="IPR032528">
    <property type="entry name" value="Ribosom_S30AE_C"/>
</dbReference>
<keyword evidence="4" id="KW-0963">Cytoplasm</keyword>
<dbReference type="Pfam" id="PF02482">
    <property type="entry name" value="Ribosomal_S30AE"/>
    <property type="match status" value="1"/>
</dbReference>
<dbReference type="RefSeq" id="WP_111198886.1">
    <property type="nucleotide sequence ID" value="NZ_QKVK01000005.1"/>
</dbReference>
<dbReference type="GO" id="GO:0043024">
    <property type="term" value="F:ribosomal small subunit binding"/>
    <property type="evidence" value="ECO:0007669"/>
    <property type="project" value="TreeGrafter"/>
</dbReference>
<dbReference type="GO" id="GO:0045900">
    <property type="term" value="P:negative regulation of translational elongation"/>
    <property type="evidence" value="ECO:0007669"/>
    <property type="project" value="TreeGrafter"/>
</dbReference>
<evidence type="ECO:0000256" key="1">
    <source>
        <dbReference type="ARBA" id="ARBA00022845"/>
    </source>
</evidence>
<evidence type="ECO:0000256" key="2">
    <source>
        <dbReference type="ARBA" id="ARBA00038695"/>
    </source>
</evidence>
<feature type="domain" description="Sigma 54 modulation/S30EA ribosomal protein C-terminal" evidence="5">
    <location>
        <begin position="127"/>
        <end position="181"/>
    </location>
</feature>
<comment type="caution">
    <text evidence="6">The sequence shown here is derived from an EMBL/GenBank/DDBJ whole genome shotgun (WGS) entry which is preliminary data.</text>
</comment>
<comment type="subunit">
    <text evidence="2">Associates exclusively with 100S ribosomes, which are dimers of 70S ribosomes.</text>
</comment>
<dbReference type="AlphaFoldDB" id="A0A2W2AVK6"/>
<evidence type="ECO:0000259" key="5">
    <source>
        <dbReference type="Pfam" id="PF16321"/>
    </source>
</evidence>
<dbReference type="InterPro" id="IPR003489">
    <property type="entry name" value="RHF/RaiA"/>
</dbReference>
<organism evidence="6 7">
    <name type="scientific">Aestuariivirga litoralis</name>
    <dbReference type="NCBI Taxonomy" id="2650924"/>
    <lineage>
        <taxon>Bacteria</taxon>
        <taxon>Pseudomonadati</taxon>
        <taxon>Pseudomonadota</taxon>
        <taxon>Alphaproteobacteria</taxon>
        <taxon>Hyphomicrobiales</taxon>
        <taxon>Aestuariivirgaceae</taxon>
        <taxon>Aestuariivirga</taxon>
    </lineage>
</organism>
<keyword evidence="7" id="KW-1185">Reference proteome</keyword>
<dbReference type="GO" id="GO:0022627">
    <property type="term" value="C:cytosolic small ribosomal subunit"/>
    <property type="evidence" value="ECO:0007669"/>
    <property type="project" value="TreeGrafter"/>
</dbReference>
<dbReference type="HAMAP" id="MF_00839">
    <property type="entry name" value="HPF"/>
    <property type="match status" value="1"/>
</dbReference>
<dbReference type="NCBIfam" id="TIGR00741">
    <property type="entry name" value="yfiA"/>
    <property type="match status" value="1"/>
</dbReference>
<dbReference type="InterPro" id="IPR050574">
    <property type="entry name" value="HPF/YfiA_ribosome-assoc"/>
</dbReference>
<dbReference type="EMBL" id="QKVK01000005">
    <property type="protein sequence ID" value="PZF76650.1"/>
    <property type="molecule type" value="Genomic_DNA"/>
</dbReference>
<comment type="function">
    <text evidence="4">Required for dimerization of active 70S ribosomes into 100S ribosomes in stationary phase; 100S ribosomes are translationally inactive and sometimes present during exponential growth.</text>
</comment>
<comment type="similarity">
    <text evidence="4">Belongs to the HPF/YfiA ribosome-associated protein family. Long HPF subfamily.</text>
</comment>